<evidence type="ECO:0000256" key="1">
    <source>
        <dbReference type="SAM" id="Phobius"/>
    </source>
</evidence>
<name>A0A3B0IVC7_9RICK</name>
<feature type="transmembrane region" description="Helical" evidence="1">
    <location>
        <begin position="12"/>
        <end position="35"/>
    </location>
</feature>
<organism evidence="2">
    <name type="scientific">Wolbachia endosymbiont of Aleurodicus dispersus</name>
    <dbReference type="NCBI Taxonomy" id="1288877"/>
    <lineage>
        <taxon>Bacteria</taxon>
        <taxon>Pseudomonadati</taxon>
        <taxon>Pseudomonadota</taxon>
        <taxon>Alphaproteobacteria</taxon>
        <taxon>Rickettsiales</taxon>
        <taxon>Anaplasmataceae</taxon>
        <taxon>Wolbachieae</taxon>
        <taxon>Wolbachia</taxon>
    </lineage>
</organism>
<feature type="transmembrane region" description="Helical" evidence="1">
    <location>
        <begin position="41"/>
        <end position="59"/>
    </location>
</feature>
<gene>
    <name evidence="2" type="ORF">WBAD_0438</name>
</gene>
<sequence>MFISYKPQQSVSRYIGILLPFLKLINFLIFTIPLLINSYRILAIFSIFHIELTTYTFLLRYKLYQYENLCFLSKNSFMLDIKELTN</sequence>
<keyword evidence="1" id="KW-1133">Transmembrane helix</keyword>
<reference evidence="2" key="1">
    <citation type="submission" date="2018-04" db="EMBL/GenBank/DDBJ databases">
        <authorList>
            <person name="Go L.Y."/>
            <person name="Mitchell J.A."/>
        </authorList>
    </citation>
    <scope>NUCLEOTIDE SEQUENCE</scope>
    <source>
        <strain evidence="2">WBAD</strain>
    </source>
</reference>
<accession>A0A3B0IVC7</accession>
<protein>
    <submittedName>
        <fullName evidence="2">Uncharacterized protein</fullName>
    </submittedName>
</protein>
<proteinExistence type="predicted"/>
<dbReference type="AlphaFoldDB" id="A0A3B0IVC7"/>
<dbReference type="EMBL" id="OUNE01000067">
    <property type="protein sequence ID" value="SPP32997.1"/>
    <property type="molecule type" value="Genomic_DNA"/>
</dbReference>
<keyword evidence="1" id="KW-0812">Transmembrane</keyword>
<keyword evidence="1" id="KW-0472">Membrane</keyword>
<evidence type="ECO:0000313" key="2">
    <source>
        <dbReference type="EMBL" id="SPP32997.1"/>
    </source>
</evidence>